<name>A0A1B1S7X9_9BACT</name>
<dbReference type="KEGG" id="pary:A4V02_03645"/>
<dbReference type="GeneID" id="82150447"/>
<dbReference type="PANTHER" id="PTHR37694">
    <property type="entry name" value="SLR8022 PROTEIN"/>
    <property type="match status" value="1"/>
</dbReference>
<dbReference type="InterPro" id="IPR011051">
    <property type="entry name" value="RmlC_Cupin_sf"/>
</dbReference>
<dbReference type="SUPFAM" id="SSF51182">
    <property type="entry name" value="RmlC-like cupins"/>
    <property type="match status" value="1"/>
</dbReference>
<dbReference type="Proteomes" id="UP000186351">
    <property type="component" value="Chromosome"/>
</dbReference>
<dbReference type="AlphaFoldDB" id="A0A1B1S7X9"/>
<dbReference type="InterPro" id="IPR014710">
    <property type="entry name" value="RmlC-like_jellyroll"/>
</dbReference>
<dbReference type="PANTHER" id="PTHR37694:SF1">
    <property type="entry name" value="SLR8022 PROTEIN"/>
    <property type="match status" value="1"/>
</dbReference>
<sequence>MFRLKDRIPYADGSIAKEIVMQNHSGLSLLMAVDKGLEIPTHTANADVLVQVIDGSMEFNIEDKVLELKEGDALTMTPGVKHSLKATERFKVLVTKLNA</sequence>
<accession>A0A1B1S7X9</accession>
<protein>
    <recommendedName>
        <fullName evidence="1">Cupin type-2 domain-containing protein</fullName>
    </recommendedName>
</protein>
<dbReference type="EMBL" id="CP015402">
    <property type="protein sequence ID" value="ANU62901.1"/>
    <property type="molecule type" value="Genomic_DNA"/>
</dbReference>
<accession>A0A1Z2XDS7</accession>
<dbReference type="Pfam" id="PF07883">
    <property type="entry name" value="Cupin_2"/>
    <property type="match status" value="1"/>
</dbReference>
<dbReference type="InterPro" id="IPR013096">
    <property type="entry name" value="Cupin_2"/>
</dbReference>
<dbReference type="CDD" id="cd02230">
    <property type="entry name" value="cupin_HP0902-like"/>
    <property type="match status" value="1"/>
</dbReference>
<evidence type="ECO:0000259" key="1">
    <source>
        <dbReference type="Pfam" id="PF07883"/>
    </source>
</evidence>
<dbReference type="Gene3D" id="2.60.120.10">
    <property type="entry name" value="Jelly Rolls"/>
    <property type="match status" value="1"/>
</dbReference>
<gene>
    <name evidence="2" type="ORF">A4V02_03645</name>
</gene>
<feature type="domain" description="Cupin type-2" evidence="1">
    <location>
        <begin position="30"/>
        <end position="94"/>
    </location>
</feature>
<dbReference type="RefSeq" id="WP_016274757.1">
    <property type="nucleotide sequence ID" value="NZ_CAJTCT010000052.1"/>
</dbReference>
<keyword evidence="3" id="KW-1185">Reference proteome</keyword>
<evidence type="ECO:0000313" key="2">
    <source>
        <dbReference type="EMBL" id="ANU62901.1"/>
    </source>
</evidence>
<proteinExistence type="predicted"/>
<dbReference type="STRING" id="1796646.A4V02_03645"/>
<dbReference type="OrthoDB" id="1121052at2"/>
<organism evidence="2 3">
    <name type="scientific">Muribaculum intestinale</name>
    <dbReference type="NCBI Taxonomy" id="1796646"/>
    <lineage>
        <taxon>Bacteria</taxon>
        <taxon>Pseudomonadati</taxon>
        <taxon>Bacteroidota</taxon>
        <taxon>Bacteroidia</taxon>
        <taxon>Bacteroidales</taxon>
        <taxon>Muribaculaceae</taxon>
        <taxon>Muribaculum</taxon>
    </lineage>
</organism>
<reference evidence="3" key="1">
    <citation type="submission" date="2016-04" db="EMBL/GenBank/DDBJ databases">
        <title>Complete Genome Sequences of Twelve Strains of a Stable Defined Moderately Diverse Mouse Microbiota 2 (sDMDMm2).</title>
        <authorList>
            <person name="Uchimura Y."/>
            <person name="Wyss M."/>
            <person name="Brugiroux S."/>
            <person name="Limenitakis J.P."/>
            <person name="Stecher B."/>
            <person name="McCoy K.D."/>
            <person name="Macpherson A.J."/>
        </authorList>
    </citation>
    <scope>NUCLEOTIDE SEQUENCE [LARGE SCALE GENOMIC DNA]</scope>
    <source>
        <strain evidence="3">YL27</strain>
    </source>
</reference>
<evidence type="ECO:0000313" key="3">
    <source>
        <dbReference type="Proteomes" id="UP000186351"/>
    </source>
</evidence>